<dbReference type="FunFam" id="3.40.50.720:FF:000338">
    <property type="entry name" value="3-oxoacyl-ACP reductase FabG"/>
    <property type="match status" value="1"/>
</dbReference>
<dbReference type="PRINTS" id="PR00080">
    <property type="entry name" value="SDRFAMILY"/>
</dbReference>
<name>A0A7T4N485_9BURK</name>
<dbReference type="AlphaFoldDB" id="A0A7T4N485"/>
<comment type="similarity">
    <text evidence="1">Belongs to the short-chain dehydrogenases/reductases (SDR) family.</text>
</comment>
<dbReference type="PRINTS" id="PR00081">
    <property type="entry name" value="GDHRDH"/>
</dbReference>
<protein>
    <submittedName>
        <fullName evidence="3">3-oxoacyl-ACP reductase</fullName>
    </submittedName>
</protein>
<dbReference type="PANTHER" id="PTHR42879:SF2">
    <property type="entry name" value="3-OXOACYL-[ACYL-CARRIER-PROTEIN] REDUCTASE FABG"/>
    <property type="match status" value="1"/>
</dbReference>
<proteinExistence type="inferred from homology"/>
<dbReference type="RefSeq" id="WP_042324000.1">
    <property type="nucleotide sequence ID" value="NZ_CP066075.1"/>
</dbReference>
<dbReference type="Pfam" id="PF13561">
    <property type="entry name" value="adh_short_C2"/>
    <property type="match status" value="1"/>
</dbReference>
<dbReference type="InterPro" id="IPR057326">
    <property type="entry name" value="KR_dom"/>
</dbReference>
<dbReference type="KEGG" id="pgis:I6I06_05450"/>
<dbReference type="PANTHER" id="PTHR42879">
    <property type="entry name" value="3-OXOACYL-(ACYL-CARRIER-PROTEIN) REDUCTASE"/>
    <property type="match status" value="1"/>
</dbReference>
<dbReference type="Proteomes" id="UP000595610">
    <property type="component" value="Chromosome 1"/>
</dbReference>
<dbReference type="EMBL" id="CP066075">
    <property type="protein sequence ID" value="QQC64918.1"/>
    <property type="molecule type" value="Genomic_DNA"/>
</dbReference>
<gene>
    <name evidence="3" type="ORF">I6I06_05450</name>
</gene>
<sequence>MNDSYLKFVNSPFGARLARSLGLPKPEVLRRYRADRPEFEGLVAIGAGREPRLLDALANLIASIGVTSVAHESAGLWVPLANRHGLMTGRFEPAESGSQGKLAALLFDASGIEDSSQLAPLHGFFHDTLRSLGRCGRIVVLGRPPEACASPRQWTAQRALEGFTRSLGKEARRGITANLVYVAQGAEGSVEATLRFFLSPRSAYVSGQVVRIDTGGATAPTSSAFDWSQPLAGRRAVVTGAARGIGASIASVLAAEGAHVIGIDIPSARDALDATMRQLNGTALAFDIAAPEAPAQIAAALDEQGVDIVVHNAGITKDKTIAKVAEAAWQSVIDINLSAQERIDDALLAAGILRDGGRIVGVSSISGIAGNLGQTNYAASKAGVIGRVQSMAPQLRARGITINAVAPGFIETQMTAKIPLTLREAGRRMNSMSQGGQPVDVAQTIAWLAHPGAAGVTGQVVRVCGQSLIGA</sequence>
<dbReference type="InterPro" id="IPR036291">
    <property type="entry name" value="NAD(P)-bd_dom_sf"/>
</dbReference>
<reference evidence="3 4" key="1">
    <citation type="submission" date="2020-12" db="EMBL/GenBank/DDBJ databases">
        <title>FDA dAtabase for Regulatory Grade micrObial Sequences (FDA-ARGOS): Supporting development and validation of Infectious Disease Dx tests.</title>
        <authorList>
            <person name="Nelson B."/>
            <person name="Plummer A."/>
            <person name="Tallon L."/>
            <person name="Sadzewicz L."/>
            <person name="Zhao X."/>
            <person name="Boylan J."/>
            <person name="Ott S."/>
            <person name="Bowen H."/>
            <person name="Vavikolanu K."/>
            <person name="Mehta A."/>
            <person name="Aluvathingal J."/>
            <person name="Nadendla S."/>
            <person name="Myers T."/>
            <person name="Yan Y."/>
            <person name="Sichtig H."/>
        </authorList>
    </citation>
    <scope>NUCLEOTIDE SEQUENCE [LARGE SCALE GENOMIC DNA]</scope>
    <source>
        <strain evidence="3 4">FDAARGOS_1049</strain>
    </source>
</reference>
<evidence type="ECO:0000313" key="3">
    <source>
        <dbReference type="EMBL" id="QQC64918.1"/>
    </source>
</evidence>
<dbReference type="Gene3D" id="3.40.50.720">
    <property type="entry name" value="NAD(P)-binding Rossmann-like Domain"/>
    <property type="match status" value="2"/>
</dbReference>
<keyword evidence="4" id="KW-1185">Reference proteome</keyword>
<dbReference type="SMART" id="SM00822">
    <property type="entry name" value="PKS_KR"/>
    <property type="match status" value="1"/>
</dbReference>
<dbReference type="InterPro" id="IPR050259">
    <property type="entry name" value="SDR"/>
</dbReference>
<dbReference type="SUPFAM" id="SSF51735">
    <property type="entry name" value="NAD(P)-binding Rossmann-fold domains"/>
    <property type="match status" value="2"/>
</dbReference>
<feature type="domain" description="Ketoreductase" evidence="2">
    <location>
        <begin position="234"/>
        <end position="413"/>
    </location>
</feature>
<evidence type="ECO:0000313" key="4">
    <source>
        <dbReference type="Proteomes" id="UP000595610"/>
    </source>
</evidence>
<evidence type="ECO:0000256" key="1">
    <source>
        <dbReference type="ARBA" id="ARBA00006484"/>
    </source>
</evidence>
<organism evidence="3 4">
    <name type="scientific">Paraburkholderia ginsengisoli</name>
    <dbReference type="NCBI Taxonomy" id="311231"/>
    <lineage>
        <taxon>Bacteria</taxon>
        <taxon>Pseudomonadati</taxon>
        <taxon>Pseudomonadota</taxon>
        <taxon>Betaproteobacteria</taxon>
        <taxon>Burkholderiales</taxon>
        <taxon>Burkholderiaceae</taxon>
        <taxon>Paraburkholderia</taxon>
    </lineage>
</organism>
<evidence type="ECO:0000259" key="2">
    <source>
        <dbReference type="SMART" id="SM00822"/>
    </source>
</evidence>
<accession>A0A7T4N485</accession>
<dbReference type="InterPro" id="IPR002347">
    <property type="entry name" value="SDR_fam"/>
</dbReference>
<dbReference type="NCBIfam" id="NF006110">
    <property type="entry name" value="PRK08261.1"/>
    <property type="match status" value="1"/>
</dbReference>